<name>F6DMZ8_DESRL</name>
<accession>F6DMZ8</accession>
<dbReference type="STRING" id="696281.Desru_1181"/>
<dbReference type="PANTHER" id="PTHR38451:SF1">
    <property type="entry name" value="TRNA (ADENINE(22)-N(1))-METHYLTRANSFERASE"/>
    <property type="match status" value="1"/>
</dbReference>
<dbReference type="PANTHER" id="PTHR38451">
    <property type="entry name" value="TRNA (ADENINE(22)-N(1))-METHYLTRANSFERASE"/>
    <property type="match status" value="1"/>
</dbReference>
<dbReference type="HOGENOM" id="CLU_071037_1_0_9"/>
<gene>
    <name evidence="1" type="ordered locus">Desru_1181</name>
</gene>
<dbReference type="EMBL" id="CP002780">
    <property type="protein sequence ID" value="AEG59456.1"/>
    <property type="molecule type" value="Genomic_DNA"/>
</dbReference>
<keyword evidence="2" id="KW-1185">Reference proteome</keyword>
<reference evidence="1 2" key="2">
    <citation type="journal article" date="2012" name="Stand. Genomic Sci.">
        <title>Complete genome sequence of the sulfate-reducing firmicute Desulfotomaculum ruminis type strain (DL(T)).</title>
        <authorList>
            <person name="Spring S."/>
            <person name="Visser M."/>
            <person name="Lu M."/>
            <person name="Copeland A."/>
            <person name="Lapidus A."/>
            <person name="Lucas S."/>
            <person name="Cheng J.F."/>
            <person name="Han C."/>
            <person name="Tapia R."/>
            <person name="Goodwin L.A."/>
            <person name="Pitluck S."/>
            <person name="Ivanova N."/>
            <person name="Land M."/>
            <person name="Hauser L."/>
            <person name="Larimer F."/>
            <person name="Rohde M."/>
            <person name="Goker M."/>
            <person name="Detter J.C."/>
            <person name="Kyrpides N.C."/>
            <person name="Woyke T."/>
            <person name="Schaap P.J."/>
            <person name="Plugge C.M."/>
            <person name="Muyzer G."/>
            <person name="Kuever J."/>
            <person name="Pereira I.A."/>
            <person name="Parshina S.N."/>
            <person name="Bernier-Latmani R."/>
            <person name="Stams A.J."/>
            <person name="Klenk H.P."/>
        </authorList>
    </citation>
    <scope>NUCLEOTIDE SEQUENCE [LARGE SCALE GENOMIC DNA]</scope>
    <source>
        <strain evidence="2">ATCC 23193 / DSM 2154 / NCIB 8452 / DL</strain>
    </source>
</reference>
<dbReference type="Pfam" id="PF12847">
    <property type="entry name" value="Methyltransf_18"/>
    <property type="match status" value="1"/>
</dbReference>
<dbReference type="PIRSF" id="PIRSF018637">
    <property type="entry name" value="TrmK"/>
    <property type="match status" value="1"/>
</dbReference>
<dbReference type="Gene3D" id="3.40.50.150">
    <property type="entry name" value="Vaccinia Virus protein VP39"/>
    <property type="match status" value="1"/>
</dbReference>
<dbReference type="SUPFAM" id="SSF53335">
    <property type="entry name" value="S-adenosyl-L-methionine-dependent methyltransferases"/>
    <property type="match status" value="1"/>
</dbReference>
<dbReference type="AlphaFoldDB" id="F6DMZ8"/>
<proteinExistence type="predicted"/>
<evidence type="ECO:0000313" key="2">
    <source>
        <dbReference type="Proteomes" id="UP000009234"/>
    </source>
</evidence>
<dbReference type="InterPro" id="IPR029063">
    <property type="entry name" value="SAM-dependent_MTases_sf"/>
</dbReference>
<protein>
    <recommendedName>
        <fullName evidence="3">tRNA (Adenine22-N1)-methyltransferase</fullName>
    </recommendedName>
</protein>
<sequence length="243" mass="26786">MGTGELWEYEVGTMIKLSNRLKLLASYVPQESIVADIGTDHGYLPVYLVLKGICPRAVAADINQGPLEAARSNILEHKASGLIELRLGNGLEVLQPGEVETIIIAGMGGGTIRDILTASPEVAGTVKRLILQPMADEMELRQYLLKSGWTLREEDLLLEDGRLYVVMVAERGHERVENPVLLELGPRLVEKKHPLLGLFIAKRKEKYHKILAGLAQSTLPEAREKAVGIRKKLQEIEGVEACL</sequence>
<dbReference type="Proteomes" id="UP000009234">
    <property type="component" value="Chromosome"/>
</dbReference>
<organism evidence="1 2">
    <name type="scientific">Desulforamulus ruminis (strain ATCC 23193 / DSM 2154 / NCIMB 8452 / DL)</name>
    <name type="common">Desulfotomaculum ruminis</name>
    <dbReference type="NCBI Taxonomy" id="696281"/>
    <lineage>
        <taxon>Bacteria</taxon>
        <taxon>Bacillati</taxon>
        <taxon>Bacillota</taxon>
        <taxon>Clostridia</taxon>
        <taxon>Eubacteriales</taxon>
        <taxon>Peptococcaceae</taxon>
        <taxon>Desulforamulus</taxon>
    </lineage>
</organism>
<dbReference type="eggNOG" id="COG2384">
    <property type="taxonomic scope" value="Bacteria"/>
</dbReference>
<dbReference type="InterPro" id="IPR006901">
    <property type="entry name" value="TrmK"/>
</dbReference>
<reference evidence="2" key="1">
    <citation type="submission" date="2011-05" db="EMBL/GenBank/DDBJ databases">
        <title>Complete sequence of Desulfotomaculum ruminis DSM 2154.</title>
        <authorList>
            <person name="Lucas S."/>
            <person name="Copeland A."/>
            <person name="Lapidus A."/>
            <person name="Cheng J.-F."/>
            <person name="Goodwin L."/>
            <person name="Pitluck S."/>
            <person name="Lu M."/>
            <person name="Detter J.C."/>
            <person name="Han C."/>
            <person name="Tapia R."/>
            <person name="Land M."/>
            <person name="Hauser L."/>
            <person name="Kyrpides N."/>
            <person name="Ivanova N."/>
            <person name="Mikhailova N."/>
            <person name="Pagani I."/>
            <person name="Stams A.J.M."/>
            <person name="Plugge C.M."/>
            <person name="Muyzer G."/>
            <person name="Kuever J."/>
            <person name="Parshina S.N."/>
            <person name="Ivanova A.E."/>
            <person name="Nazina T.N."/>
            <person name="Brambilla E."/>
            <person name="Spring S."/>
            <person name="Klenk H.-P."/>
            <person name="Woyke T."/>
        </authorList>
    </citation>
    <scope>NUCLEOTIDE SEQUENCE [LARGE SCALE GENOMIC DNA]</scope>
    <source>
        <strain evidence="2">ATCC 23193 / DSM 2154 / NCIB 8452 / DL</strain>
    </source>
</reference>
<evidence type="ECO:0008006" key="3">
    <source>
        <dbReference type="Google" id="ProtNLM"/>
    </source>
</evidence>
<dbReference type="GO" id="GO:0160105">
    <property type="term" value="F:tRNA (adenine(22)-N1)-methyltransferase activity"/>
    <property type="evidence" value="ECO:0007669"/>
    <property type="project" value="InterPro"/>
</dbReference>
<evidence type="ECO:0000313" key="1">
    <source>
        <dbReference type="EMBL" id="AEG59456.1"/>
    </source>
</evidence>
<dbReference type="KEGG" id="dru:Desru_1181"/>